<evidence type="ECO:0000259" key="1">
    <source>
        <dbReference type="Pfam" id="PF01323"/>
    </source>
</evidence>
<evidence type="ECO:0000313" key="3">
    <source>
        <dbReference type="Proteomes" id="UP000586918"/>
    </source>
</evidence>
<proteinExistence type="predicted"/>
<sequence>MDIWSDIVCPWCAIGRARFEAALAEFPHRDEVQVRWHSFELDPQAPREYPEPLADNLAAKYGVSVDEAHGMHRHMTEVAAADGLEFHFDRARSGNTFDAHRLLHHALETGGPELQDRLKERFFRAYLTDGEPIGDPQALVRVAAEAGLDADESRAVLESDRYAEAVRADELQARRYGINGVPFFVIDEKYGVSGAQPAAALREVLDTAWAEANPLTLLTPTGARSDEGGACADGSCAI</sequence>
<name>A0A848DEI1_9PSEU</name>
<dbReference type="Pfam" id="PF01323">
    <property type="entry name" value="DSBA"/>
    <property type="match status" value="1"/>
</dbReference>
<organism evidence="2 3">
    <name type="scientific">Pseudonocardia bannensis</name>
    <dbReference type="NCBI Taxonomy" id="630973"/>
    <lineage>
        <taxon>Bacteria</taxon>
        <taxon>Bacillati</taxon>
        <taxon>Actinomycetota</taxon>
        <taxon>Actinomycetes</taxon>
        <taxon>Pseudonocardiales</taxon>
        <taxon>Pseudonocardiaceae</taxon>
        <taxon>Pseudonocardia</taxon>
    </lineage>
</organism>
<reference evidence="2 3" key="1">
    <citation type="submission" date="2020-04" db="EMBL/GenBank/DDBJ databases">
        <authorList>
            <person name="Klaysubun C."/>
            <person name="Duangmal K."/>
            <person name="Lipun K."/>
        </authorList>
    </citation>
    <scope>NUCLEOTIDE SEQUENCE [LARGE SCALE GENOMIC DNA]</scope>
    <source>
        <strain evidence="2 3">DSM 45300</strain>
    </source>
</reference>
<feature type="domain" description="DSBA-like thioredoxin" evidence="1">
    <location>
        <begin position="2"/>
        <end position="205"/>
    </location>
</feature>
<dbReference type="InterPro" id="IPR001853">
    <property type="entry name" value="DSBA-like_thioredoxin_dom"/>
</dbReference>
<protein>
    <submittedName>
        <fullName evidence="2">DsbA family oxidoreductase</fullName>
    </submittedName>
</protein>
<dbReference type="GO" id="GO:0016491">
    <property type="term" value="F:oxidoreductase activity"/>
    <property type="evidence" value="ECO:0007669"/>
    <property type="project" value="InterPro"/>
</dbReference>
<dbReference type="AlphaFoldDB" id="A0A848DEI1"/>
<dbReference type="Gene3D" id="3.40.30.10">
    <property type="entry name" value="Glutaredoxin"/>
    <property type="match status" value="1"/>
</dbReference>
<dbReference type="EMBL" id="JAAXKZ010000011">
    <property type="protein sequence ID" value="NMH91030.1"/>
    <property type="molecule type" value="Genomic_DNA"/>
</dbReference>
<dbReference type="PANTHER" id="PTHR13887">
    <property type="entry name" value="GLUTATHIONE S-TRANSFERASE KAPPA"/>
    <property type="match status" value="1"/>
</dbReference>
<dbReference type="InterPro" id="IPR036249">
    <property type="entry name" value="Thioredoxin-like_sf"/>
</dbReference>
<evidence type="ECO:0000313" key="2">
    <source>
        <dbReference type="EMBL" id="NMH91030.1"/>
    </source>
</evidence>
<accession>A0A848DEI1</accession>
<dbReference type="SUPFAM" id="SSF52833">
    <property type="entry name" value="Thioredoxin-like"/>
    <property type="match status" value="1"/>
</dbReference>
<dbReference type="PANTHER" id="PTHR13887:SF41">
    <property type="entry name" value="THIOREDOXIN SUPERFAMILY PROTEIN"/>
    <property type="match status" value="1"/>
</dbReference>
<keyword evidence="3" id="KW-1185">Reference proteome</keyword>
<dbReference type="RefSeq" id="WP_169410670.1">
    <property type="nucleotide sequence ID" value="NZ_JAAXKZ010000011.1"/>
</dbReference>
<dbReference type="CDD" id="cd03024">
    <property type="entry name" value="DsbA_FrnE"/>
    <property type="match status" value="1"/>
</dbReference>
<gene>
    <name evidence="2" type="ORF">HF519_05380</name>
</gene>
<dbReference type="Proteomes" id="UP000586918">
    <property type="component" value="Unassembled WGS sequence"/>
</dbReference>
<comment type="caution">
    <text evidence="2">The sequence shown here is derived from an EMBL/GenBank/DDBJ whole genome shotgun (WGS) entry which is preliminary data.</text>
</comment>